<evidence type="ECO:0000313" key="3">
    <source>
        <dbReference type="Proteomes" id="UP000008370"/>
    </source>
</evidence>
<dbReference type="GO" id="GO:0006897">
    <property type="term" value="P:endocytosis"/>
    <property type="evidence" value="ECO:0007669"/>
    <property type="project" value="TreeGrafter"/>
</dbReference>
<feature type="compositionally biased region" description="Basic and acidic residues" evidence="1">
    <location>
        <begin position="126"/>
        <end position="141"/>
    </location>
</feature>
<dbReference type="PANTHER" id="PTHR31962">
    <property type="entry name" value="SPHINGOLIPID LONG CHAIN BASE-RESPONSIVE PROTEIN PIL1"/>
    <property type="match status" value="1"/>
</dbReference>
<feature type="compositionally biased region" description="Basic and acidic residues" evidence="1">
    <location>
        <begin position="590"/>
        <end position="602"/>
    </location>
</feature>
<dbReference type="InterPro" id="IPR028245">
    <property type="entry name" value="PIL1/LSP1"/>
</dbReference>
<organism evidence="2 3">
    <name type="scientific">Phanerochaete carnosa (strain HHB-10118-sp)</name>
    <name type="common">White-rot fungus</name>
    <name type="synonym">Peniophora carnosa</name>
    <dbReference type="NCBI Taxonomy" id="650164"/>
    <lineage>
        <taxon>Eukaryota</taxon>
        <taxon>Fungi</taxon>
        <taxon>Dikarya</taxon>
        <taxon>Basidiomycota</taxon>
        <taxon>Agaricomycotina</taxon>
        <taxon>Agaricomycetes</taxon>
        <taxon>Polyporales</taxon>
        <taxon>Phanerochaetaceae</taxon>
        <taxon>Phanerochaete</taxon>
    </lineage>
</organism>
<dbReference type="PANTHER" id="PTHR31962:SF6">
    <property type="entry name" value="EISOSOME COMPONENT PIL1-DOMAIN-CONTAINING PROTEIN"/>
    <property type="match status" value="1"/>
</dbReference>
<dbReference type="GO" id="GO:0036286">
    <property type="term" value="C:eisosome filament"/>
    <property type="evidence" value="ECO:0007669"/>
    <property type="project" value="TreeGrafter"/>
</dbReference>
<accession>K5W2L9</accession>
<feature type="compositionally biased region" description="Basic and acidic residues" evidence="1">
    <location>
        <begin position="949"/>
        <end position="962"/>
    </location>
</feature>
<name>K5W2L9_PHACS</name>
<dbReference type="InterPro" id="IPR027267">
    <property type="entry name" value="AH/BAR_dom_sf"/>
</dbReference>
<feature type="compositionally biased region" description="Basic and acidic residues" evidence="1">
    <location>
        <begin position="718"/>
        <end position="727"/>
    </location>
</feature>
<dbReference type="HOGENOM" id="CLU_012875_0_0_1"/>
<reference evidence="2 3" key="1">
    <citation type="journal article" date="2012" name="BMC Genomics">
        <title>Comparative genomics of the white-rot fungi, Phanerochaete carnosa and P. chrysosporium, to elucidate the genetic basis of the distinct wood types they colonize.</title>
        <authorList>
            <person name="Suzuki H."/>
            <person name="MacDonald J."/>
            <person name="Syed K."/>
            <person name="Salamov A."/>
            <person name="Hori C."/>
            <person name="Aerts A."/>
            <person name="Henrissat B."/>
            <person name="Wiebenga A."/>
            <person name="vanKuyk P.A."/>
            <person name="Barry K."/>
            <person name="Lindquist E."/>
            <person name="LaButti K."/>
            <person name="Lapidus A."/>
            <person name="Lucas S."/>
            <person name="Coutinho P."/>
            <person name="Gong Y."/>
            <person name="Samejima M."/>
            <person name="Mahadevan R."/>
            <person name="Abou-Zaid M."/>
            <person name="de Vries R.P."/>
            <person name="Igarashi K."/>
            <person name="Yadav J.S."/>
            <person name="Grigoriev I.V."/>
            <person name="Master E.R."/>
        </authorList>
    </citation>
    <scope>NUCLEOTIDE SEQUENCE [LARGE SCALE GENOMIC DNA]</scope>
    <source>
        <strain evidence="2 3">HHB-10118-sp</strain>
    </source>
</reference>
<dbReference type="GO" id="GO:0005886">
    <property type="term" value="C:plasma membrane"/>
    <property type="evidence" value="ECO:0007669"/>
    <property type="project" value="TreeGrafter"/>
</dbReference>
<sequence length="962" mass="101825">MFRSATTRIAHNAHVPVLAQAAISKDLKALQELINAEKAVQQTLQRLGGDLTKAAEAAKVWASGEGDDLGDTLTACTALLLHFANALNRFSTHTGTVREQMKQVRTREENLDELKKRRKSLVSKADSADKKLSKMSGEHKNFQSQADSLNKLREEIRAMDTEILEEEASLADLKRSNARSWMGTKLGALAECCEKGLIVSDIGKLIVAEIPQMKSEPGLPRPYYTGHANTEALVAEGRRRIESVTFSTDPSVGVRQPSGSELPPIPGRVSRSSSVQFAYGNVPSVPSTPDPTLRNSNGTHFSQVFMSPAGTSYIGLPEVGSSTPGLGMTALLESGGSPYQLPRSPPPGSVVTAADPYDPYAAVTKQTQYTGYTPTTMDEFGVPPSPAYAPRTSSLRNFNDGSPAPSPMGPRGARFATFPTKNAITGPRPQSEASSSSFVPAPPRLDARVPSLEIDREADTSFSSSVAEALGDEWPERDKHTTATGAQPGSKAYESKMYATNHDYPFPPPQYTAVSDVTLGAIVEQPTGTAGRGEQRDVQVPGEPQTNQGAVAENPFGDNEPSVAEGAEESALAYMSPLSENRASLPLSSDHSHEGRRVRFESSDVSADAESPNVAMPEPTTAGEIRAQSPPARADVTLAQNATIPARSPPRSPVVSFTAATPEIPQTTSSPPLPTSPEEEEKALNAAAAREVSRELDALMFNSPLKTSDPPRSAPKPDPLEVPDRPFVRRHTPRRSSVGGDSITPPTSLRNEPSWTRERDRSIVASSPTSAAPHSPTASSLHDHSADGHSDAPAPAPAQPPPPPPITVPPASSSPAPSSTMSTPFRTPLSEYPPPPKGGSFYNLPGASTSGSVAPGGVRTISAAAFKRQLRSPSSPPSQDTALSGGTSPLNVYKRALGSPQPPPRVPGYAGSPTTEPRSRSVSVTSGARQQGGGHQEEDSYDYISAYMDDVHADAGEGHGHE</sequence>
<feature type="compositionally biased region" description="Low complexity" evidence="1">
    <location>
        <begin position="765"/>
        <end position="780"/>
    </location>
</feature>
<proteinExistence type="predicted"/>
<dbReference type="InParanoid" id="K5W2L9"/>
<dbReference type="Gene3D" id="1.20.1270.60">
    <property type="entry name" value="Arfaptin homology (AH) domain/BAR domain"/>
    <property type="match status" value="1"/>
</dbReference>
<feature type="compositionally biased region" description="Polar residues" evidence="1">
    <location>
        <begin position="912"/>
        <end position="929"/>
    </location>
</feature>
<gene>
    <name evidence="2" type="ORF">PHACADRAFT_175747</name>
</gene>
<dbReference type="RefSeq" id="XP_007398032.1">
    <property type="nucleotide sequence ID" value="XM_007397970.1"/>
</dbReference>
<feature type="region of interest" description="Disordered" evidence="1">
    <location>
        <begin position="423"/>
        <end position="490"/>
    </location>
</feature>
<protein>
    <submittedName>
        <fullName evidence="2">Uncharacterized protein</fullName>
    </submittedName>
</protein>
<evidence type="ECO:0000313" key="2">
    <source>
        <dbReference type="EMBL" id="EKM53340.1"/>
    </source>
</evidence>
<evidence type="ECO:0000256" key="1">
    <source>
        <dbReference type="SAM" id="MobiDB-lite"/>
    </source>
</evidence>
<dbReference type="GO" id="GO:0070941">
    <property type="term" value="P:eisosome assembly"/>
    <property type="evidence" value="ECO:0007669"/>
    <property type="project" value="TreeGrafter"/>
</dbReference>
<dbReference type="Pfam" id="PF13805">
    <property type="entry name" value="Pil1"/>
    <property type="match status" value="1"/>
</dbReference>
<keyword evidence="3" id="KW-1185">Reference proteome</keyword>
<dbReference type="KEGG" id="pco:PHACADRAFT_175747"/>
<feature type="compositionally biased region" description="Low complexity" evidence="1">
    <location>
        <begin position="809"/>
        <end position="824"/>
    </location>
</feature>
<feature type="compositionally biased region" description="Polar residues" evidence="1">
    <location>
        <begin position="879"/>
        <end position="890"/>
    </location>
</feature>
<feature type="region of interest" description="Disordered" evidence="1">
    <location>
        <begin position="248"/>
        <end position="267"/>
    </location>
</feature>
<dbReference type="AlphaFoldDB" id="K5W2L9"/>
<dbReference type="OrthoDB" id="5599269at2759"/>
<dbReference type="Proteomes" id="UP000008370">
    <property type="component" value="Unassembled WGS sequence"/>
</dbReference>
<feature type="compositionally biased region" description="Polar residues" evidence="1">
    <location>
        <begin position="578"/>
        <end position="589"/>
    </location>
</feature>
<feature type="compositionally biased region" description="Pro residues" evidence="1">
    <location>
        <begin position="794"/>
        <end position="808"/>
    </location>
</feature>
<feature type="compositionally biased region" description="Basic and acidic residues" evidence="1">
    <location>
        <begin position="781"/>
        <end position="790"/>
    </location>
</feature>
<dbReference type="STRING" id="650164.K5W2L9"/>
<feature type="region of interest" description="Disordered" evidence="1">
    <location>
        <begin position="115"/>
        <end position="146"/>
    </location>
</feature>
<dbReference type="EMBL" id="JH930474">
    <property type="protein sequence ID" value="EKM53340.1"/>
    <property type="molecule type" value="Genomic_DNA"/>
</dbReference>
<feature type="region of interest" description="Disordered" evidence="1">
    <location>
        <begin position="527"/>
        <end position="962"/>
    </location>
</feature>
<feature type="compositionally biased region" description="Polar residues" evidence="1">
    <location>
        <begin position="744"/>
        <end position="754"/>
    </location>
</feature>
<dbReference type="GO" id="GO:0008289">
    <property type="term" value="F:lipid binding"/>
    <property type="evidence" value="ECO:0007669"/>
    <property type="project" value="TreeGrafter"/>
</dbReference>
<dbReference type="GeneID" id="18909730"/>